<dbReference type="InterPro" id="IPR012337">
    <property type="entry name" value="RNaseH-like_sf"/>
</dbReference>
<organism evidence="1">
    <name type="scientific">Staurastrum punctulatum</name>
    <name type="common">Green alga</name>
    <name type="synonym">Cosmoastrum punctulatum</name>
    <dbReference type="NCBI Taxonomy" id="102822"/>
    <lineage>
        <taxon>Eukaryota</taxon>
        <taxon>Viridiplantae</taxon>
        <taxon>Streptophyta</taxon>
        <taxon>Zygnematophyceae</taxon>
        <taxon>Zygnematophycidae</taxon>
        <taxon>Desmidiales</taxon>
        <taxon>Desmidiaceae</taxon>
        <taxon>Staurastrum</taxon>
    </lineage>
</organism>
<dbReference type="SUPFAM" id="SSF53098">
    <property type="entry name" value="Ribonuclease H-like"/>
    <property type="match status" value="1"/>
</dbReference>
<accession>Q32RR5</accession>
<dbReference type="GeneID" id="4108577"/>
<protein>
    <submittedName>
        <fullName evidence="1">Uncharacterized protein orf102</fullName>
    </submittedName>
</protein>
<geneLocation type="chloroplast" evidence="1"/>
<gene>
    <name evidence="1" type="primary">orf102</name>
</gene>
<keyword evidence="1" id="KW-0150">Chloroplast</keyword>
<dbReference type="EMBL" id="AY958085">
    <property type="protein sequence ID" value="AAX45774.1"/>
    <property type="molecule type" value="Genomic_DNA"/>
</dbReference>
<reference evidence="1" key="2">
    <citation type="journal article" date="2005" name="BMC Biol.">
        <title>The complete chloroplast DNA sequences of the charophycean green algae Staurastrum and Zygnema reveal that the chloroplast genome underwent extensive changes during the evolution of the Zygnematales.</title>
        <authorList>
            <person name="Turmel M."/>
            <person name="Otis C."/>
            <person name="Lemieux C."/>
        </authorList>
    </citation>
    <scope>NUCLEOTIDE SEQUENCE</scope>
</reference>
<name>Q32RR5_STAPU</name>
<evidence type="ECO:0000313" key="1">
    <source>
        <dbReference type="EMBL" id="AAX45774.1"/>
    </source>
</evidence>
<keyword evidence="1" id="KW-0934">Plastid</keyword>
<proteinExistence type="predicted"/>
<dbReference type="RefSeq" id="YP_636461.1">
    <property type="nucleotide sequence ID" value="NC_008116.1"/>
</dbReference>
<dbReference type="AlphaFoldDB" id="Q32RR5"/>
<sequence>MVGLLLLAHQQEFDFKFLKASAKRLSYKCLQGSRVDTVDKIHRTLINEEKLARKSLLKLAEHFGTNELLKEFDRLNFEIMERYRWLGKEKVYTLMLPNDPSF</sequence>
<reference evidence="1" key="1">
    <citation type="journal article" date="2002" name="J. Phycol.">
        <title>Phylogenetic relationships among streptophytes as inferred from chloroplast small and large subunit rRNA gene sequences.</title>
        <authorList>
            <person name="Turmel M."/>
            <person name="Ehara M."/>
            <person name="Otis C."/>
            <person name="Lemieux C."/>
        </authorList>
    </citation>
    <scope>NUCLEOTIDE SEQUENCE</scope>
</reference>